<organism evidence="10 11">
    <name type="scientific">Chlorella ohadii</name>
    <dbReference type="NCBI Taxonomy" id="2649997"/>
    <lineage>
        <taxon>Eukaryota</taxon>
        <taxon>Viridiplantae</taxon>
        <taxon>Chlorophyta</taxon>
        <taxon>core chlorophytes</taxon>
        <taxon>Trebouxiophyceae</taxon>
        <taxon>Chlorellales</taxon>
        <taxon>Chlorellaceae</taxon>
        <taxon>Chlorella clade</taxon>
        <taxon>Chlorella</taxon>
    </lineage>
</organism>
<dbReference type="InterPro" id="IPR027417">
    <property type="entry name" value="P-loop_NTPase"/>
</dbReference>
<evidence type="ECO:0000259" key="9">
    <source>
        <dbReference type="Pfam" id="PF21639"/>
    </source>
</evidence>
<dbReference type="Pfam" id="PF13191">
    <property type="entry name" value="AAA_16"/>
    <property type="match status" value="1"/>
</dbReference>
<dbReference type="GO" id="GO:0003688">
    <property type="term" value="F:DNA replication origin binding"/>
    <property type="evidence" value="ECO:0007669"/>
    <property type="project" value="TreeGrafter"/>
</dbReference>
<dbReference type="InterPro" id="IPR048866">
    <property type="entry name" value="ORC5_lid"/>
</dbReference>
<evidence type="ECO:0008006" key="12">
    <source>
        <dbReference type="Google" id="ProtNLM"/>
    </source>
</evidence>
<evidence type="ECO:0000256" key="1">
    <source>
        <dbReference type="ARBA" id="ARBA00004123"/>
    </source>
</evidence>
<dbReference type="EMBL" id="JADXDR010000083">
    <property type="protein sequence ID" value="KAI7840329.1"/>
    <property type="molecule type" value="Genomic_DNA"/>
</dbReference>
<dbReference type="InterPro" id="IPR020796">
    <property type="entry name" value="ORC5"/>
</dbReference>
<protein>
    <recommendedName>
        <fullName evidence="12">Origin recognition complex subunit 5</fullName>
    </recommendedName>
</protein>
<evidence type="ECO:0000313" key="11">
    <source>
        <dbReference type="Proteomes" id="UP001205105"/>
    </source>
</evidence>
<evidence type="ECO:0000256" key="6">
    <source>
        <dbReference type="ARBA" id="ARBA00023242"/>
    </source>
</evidence>
<dbReference type="Pfam" id="PF14630">
    <property type="entry name" value="ORC5_C"/>
    <property type="match status" value="1"/>
</dbReference>
<dbReference type="GO" id="GO:0005664">
    <property type="term" value="C:nuclear origin of replication recognition complex"/>
    <property type="evidence" value="ECO:0007669"/>
    <property type="project" value="TreeGrafter"/>
</dbReference>
<keyword evidence="6" id="KW-0539">Nucleus</keyword>
<proteinExistence type="inferred from homology"/>
<dbReference type="GO" id="GO:0006270">
    <property type="term" value="P:DNA replication initiation"/>
    <property type="evidence" value="ECO:0007669"/>
    <property type="project" value="TreeGrafter"/>
</dbReference>
<evidence type="ECO:0000259" key="7">
    <source>
        <dbReference type="Pfam" id="PF13191"/>
    </source>
</evidence>
<dbReference type="Gene3D" id="3.40.50.300">
    <property type="entry name" value="P-loop containing nucleotide triphosphate hydrolases"/>
    <property type="match status" value="1"/>
</dbReference>
<dbReference type="Pfam" id="PF21639">
    <property type="entry name" value="ORC5_lid"/>
    <property type="match status" value="1"/>
</dbReference>
<keyword evidence="3" id="KW-0235">DNA replication</keyword>
<reference evidence="10" key="1">
    <citation type="submission" date="2020-11" db="EMBL/GenBank/DDBJ databases">
        <title>Chlorella ohadii genome sequencing and assembly.</title>
        <authorList>
            <person name="Murik O."/>
            <person name="Treves H."/>
            <person name="Kedem I."/>
            <person name="Shotland Y."/>
            <person name="Kaplan A."/>
        </authorList>
    </citation>
    <scope>NUCLEOTIDE SEQUENCE</scope>
    <source>
        <strain evidence="10">1</strain>
    </source>
</reference>
<evidence type="ECO:0000259" key="8">
    <source>
        <dbReference type="Pfam" id="PF14630"/>
    </source>
</evidence>
<sequence length="469" mass="50844">MAATAARAHRPLVPPAAGSADAAVAVARVKQQFAGARDQQIDQLTTELLQTSNDLGTGCLVYGPPATGKTTVVRALLRALRVRHAYVNCAEGTRPRALLASVLQQLKGGKRMRDSGYDCGVKCDSMPEFRLQLPEAMGRRGGRAWLVLDHTDRLAGGDLLQQLMRAREDTGADLALLLIGQASWASGRYLHGTQPELPPGEVAFHAYRPDQLQRFLGAFVPAFCRASNNLLDLQAAVAHLFPLYMQPLREGEQLQAIKLYARIKDRVQECLRSLALQQGAAALAAADGSGEGLAGGAAADTAAGRRACSSGLSFELPYISKFLLLAAYIASRNKPTADRAVFDATFRKRGRKDAQAHDRQVEAAVEAKLRGPHSFPLERLLHIFYAIYADHDGEDDDDEEEGGQEETRRVMQQAEVLQQVSSLVALRLLLQVSGDALEGQAYRCNLGDDAAARLAGNVRLRLTDYLKLA</sequence>
<dbReference type="Proteomes" id="UP001205105">
    <property type="component" value="Unassembled WGS sequence"/>
</dbReference>
<evidence type="ECO:0000256" key="3">
    <source>
        <dbReference type="ARBA" id="ARBA00022705"/>
    </source>
</evidence>
<comment type="subcellular location">
    <subcellularLocation>
        <location evidence="1">Nucleus</location>
    </subcellularLocation>
</comment>
<evidence type="ECO:0000256" key="4">
    <source>
        <dbReference type="ARBA" id="ARBA00022741"/>
    </source>
</evidence>
<keyword evidence="11" id="KW-1185">Reference proteome</keyword>
<feature type="domain" description="Origin recognition complex subunit 5 C-terminal" evidence="8">
    <location>
        <begin position="316"/>
        <end position="466"/>
    </location>
</feature>
<dbReference type="InterPro" id="IPR041664">
    <property type="entry name" value="AAA_16"/>
</dbReference>
<evidence type="ECO:0000256" key="5">
    <source>
        <dbReference type="ARBA" id="ARBA00022840"/>
    </source>
</evidence>
<evidence type="ECO:0000256" key="2">
    <source>
        <dbReference type="ARBA" id="ARBA00006269"/>
    </source>
</evidence>
<feature type="domain" description="ORC5 lid" evidence="9">
    <location>
        <begin position="213"/>
        <end position="264"/>
    </location>
</feature>
<comment type="similarity">
    <text evidence="2">Belongs to the ORC5 family.</text>
</comment>
<gene>
    <name evidence="10" type="ORF">COHA_006111</name>
</gene>
<dbReference type="AlphaFoldDB" id="A0AAD5DTY6"/>
<evidence type="ECO:0000313" key="10">
    <source>
        <dbReference type="EMBL" id="KAI7840329.1"/>
    </source>
</evidence>
<dbReference type="PANTHER" id="PTHR12705:SF0">
    <property type="entry name" value="ORIGIN RECOGNITION COMPLEX SUBUNIT 5"/>
    <property type="match status" value="1"/>
</dbReference>
<accession>A0AAD5DTY6</accession>
<comment type="caution">
    <text evidence="10">The sequence shown here is derived from an EMBL/GenBank/DDBJ whole genome shotgun (WGS) entry which is preliminary data.</text>
</comment>
<keyword evidence="4" id="KW-0547">Nucleotide-binding</keyword>
<dbReference type="InterPro" id="IPR047088">
    <property type="entry name" value="ORC5_C"/>
</dbReference>
<dbReference type="SUPFAM" id="SSF52540">
    <property type="entry name" value="P-loop containing nucleoside triphosphate hydrolases"/>
    <property type="match status" value="1"/>
</dbReference>
<dbReference type="PANTHER" id="PTHR12705">
    <property type="entry name" value="ORIGIN RECOGNITION COMPLEX SUBUNIT 5"/>
    <property type="match status" value="1"/>
</dbReference>
<feature type="domain" description="Orc1-like AAA ATPase" evidence="7">
    <location>
        <begin position="37"/>
        <end position="171"/>
    </location>
</feature>
<keyword evidence="5" id="KW-0067">ATP-binding</keyword>
<name>A0AAD5DTY6_9CHLO</name>